<comment type="caution">
    <text evidence="10">The sequence shown here is derived from an EMBL/GenBank/DDBJ whole genome shotgun (WGS) entry which is preliminary data.</text>
</comment>
<name>A0ABQ5V226_9PROT</name>
<dbReference type="InterPro" id="IPR036942">
    <property type="entry name" value="Beta-barrel_TonB_sf"/>
</dbReference>
<evidence type="ECO:0000313" key="11">
    <source>
        <dbReference type="Proteomes" id="UP001161390"/>
    </source>
</evidence>
<keyword evidence="4" id="KW-0812">Transmembrane</keyword>
<gene>
    <name evidence="10" type="ORF">GCM10007854_19490</name>
</gene>
<sequence>MTAILGIFVSVRLCAITAIGLVGLAIPAMAQPLIDAPAVTTSTADTSNSSAERDTYLPDYFAQFQPDTALDMVNRIPGFTLRGGGNARGFGEANTNFLVNGRRPSTKSQGAGDILSRIPATIVTRLEILDGASLDIPGLSGQVVNIVATSVALSGRWRYSARFEEGTEPQLLEGEVSLTGKRGYLDFSLGIESGQFLLTEDSVEQFFDGTGTLIEDRTEDIFLRNLQPSANLNLSWVPLTGRMAGHVANLNGSIEFDNDNSGVRESFVAVGPGGTNGESFVNSGDDEVEYEISGDYAFDLPLFGRDGTLKLIGLLSREDNQRDTVFVVAPQGGDAIRSIFLRDQQEGETIGRVEYGFKANATHDVQLSVEYALNTLDSTTTFENNFTPPVLDTVRVEEDRYNARITDSWQISPTWSLQSSLGAEYSRLQVTEPRSDARTFFRPKGFMSVSHQLSERYSIRAQVERGVGQLNFGTFVSTRNLVDNQQTTGNAEIKPDQFWNVSMEFERTDDKLISGRIRPYYRVIEDPIDRILFPDGTEGPGNLDRATRYGVQTNATLLFDTLGVPGLRLEATGDLGDSRIDDPLTGQSRQINGNEEWDYSVFARYDMPGTDFAFTARASNDQGSPSFRLDDIREVVVDKPFASLSVIHKNFFGMQLTVSGTNLLDNRIEQERQRFDGPDLRLGDRTRIERFARQRGRRLSITLTDVF</sequence>
<reference evidence="10" key="1">
    <citation type="journal article" date="2014" name="Int. J. Syst. Evol. Microbiol.">
        <title>Complete genome of a new Firmicutes species belonging to the dominant human colonic microbiota ('Ruminococcus bicirculans') reveals two chromosomes and a selective capacity to utilize plant glucans.</title>
        <authorList>
            <consortium name="NISC Comparative Sequencing Program"/>
            <person name="Wegmann U."/>
            <person name="Louis P."/>
            <person name="Goesmann A."/>
            <person name="Henrissat B."/>
            <person name="Duncan S.H."/>
            <person name="Flint H.J."/>
        </authorList>
    </citation>
    <scope>NUCLEOTIDE SEQUENCE</scope>
    <source>
        <strain evidence="10">NBRC 108216</strain>
    </source>
</reference>
<comment type="subcellular location">
    <subcellularLocation>
        <location evidence="1">Cell outer membrane</location>
        <topology evidence="1">Multi-pass membrane protein</topology>
    </subcellularLocation>
</comment>
<feature type="domain" description="TonB-dependent receptor plug" evidence="9">
    <location>
        <begin position="59"/>
        <end position="133"/>
    </location>
</feature>
<feature type="signal peptide" evidence="8">
    <location>
        <begin position="1"/>
        <end position="30"/>
    </location>
</feature>
<evidence type="ECO:0000256" key="6">
    <source>
        <dbReference type="ARBA" id="ARBA00023136"/>
    </source>
</evidence>
<feature type="chain" id="PRO_5045827685" description="TonB-dependent receptor plug domain-containing protein" evidence="8">
    <location>
        <begin position="31"/>
        <end position="707"/>
    </location>
</feature>
<dbReference type="EMBL" id="BSNJ01000004">
    <property type="protein sequence ID" value="GLQ20994.1"/>
    <property type="molecule type" value="Genomic_DNA"/>
</dbReference>
<dbReference type="InterPro" id="IPR012910">
    <property type="entry name" value="Plug_dom"/>
</dbReference>
<accession>A0ABQ5V226</accession>
<dbReference type="InterPro" id="IPR037066">
    <property type="entry name" value="Plug_dom_sf"/>
</dbReference>
<dbReference type="InterPro" id="IPR039426">
    <property type="entry name" value="TonB-dep_rcpt-like"/>
</dbReference>
<dbReference type="Gene3D" id="2.40.170.20">
    <property type="entry name" value="TonB-dependent receptor, beta-barrel domain"/>
    <property type="match status" value="1"/>
</dbReference>
<keyword evidence="11" id="KW-1185">Reference proteome</keyword>
<dbReference type="Gene3D" id="2.170.130.10">
    <property type="entry name" value="TonB-dependent receptor, plug domain"/>
    <property type="match status" value="1"/>
</dbReference>
<keyword evidence="5 8" id="KW-0732">Signal</keyword>
<proteinExistence type="predicted"/>
<evidence type="ECO:0000256" key="2">
    <source>
        <dbReference type="ARBA" id="ARBA00022448"/>
    </source>
</evidence>
<evidence type="ECO:0000256" key="4">
    <source>
        <dbReference type="ARBA" id="ARBA00022692"/>
    </source>
</evidence>
<dbReference type="PANTHER" id="PTHR30069">
    <property type="entry name" value="TONB-DEPENDENT OUTER MEMBRANE RECEPTOR"/>
    <property type="match status" value="1"/>
</dbReference>
<keyword evidence="2" id="KW-0813">Transport</keyword>
<keyword evidence="3" id="KW-1134">Transmembrane beta strand</keyword>
<evidence type="ECO:0000259" key="9">
    <source>
        <dbReference type="Pfam" id="PF07715"/>
    </source>
</evidence>
<protein>
    <recommendedName>
        <fullName evidence="9">TonB-dependent receptor plug domain-containing protein</fullName>
    </recommendedName>
</protein>
<evidence type="ECO:0000256" key="8">
    <source>
        <dbReference type="SAM" id="SignalP"/>
    </source>
</evidence>
<dbReference type="PANTHER" id="PTHR30069:SF29">
    <property type="entry name" value="HEMOGLOBIN AND HEMOGLOBIN-HAPTOGLOBIN-BINDING PROTEIN 1-RELATED"/>
    <property type="match status" value="1"/>
</dbReference>
<keyword evidence="7" id="KW-0998">Cell outer membrane</keyword>
<dbReference type="RefSeq" id="WP_371398661.1">
    <property type="nucleotide sequence ID" value="NZ_CP163424.1"/>
</dbReference>
<evidence type="ECO:0000256" key="5">
    <source>
        <dbReference type="ARBA" id="ARBA00022729"/>
    </source>
</evidence>
<keyword evidence="6" id="KW-0472">Membrane</keyword>
<dbReference type="Pfam" id="PF07715">
    <property type="entry name" value="Plug"/>
    <property type="match status" value="1"/>
</dbReference>
<evidence type="ECO:0000256" key="7">
    <source>
        <dbReference type="ARBA" id="ARBA00023237"/>
    </source>
</evidence>
<evidence type="ECO:0000256" key="3">
    <source>
        <dbReference type="ARBA" id="ARBA00022452"/>
    </source>
</evidence>
<evidence type="ECO:0000313" key="10">
    <source>
        <dbReference type="EMBL" id="GLQ20994.1"/>
    </source>
</evidence>
<evidence type="ECO:0000256" key="1">
    <source>
        <dbReference type="ARBA" id="ARBA00004571"/>
    </source>
</evidence>
<dbReference type="Proteomes" id="UP001161390">
    <property type="component" value="Unassembled WGS sequence"/>
</dbReference>
<reference evidence="10" key="2">
    <citation type="submission" date="2023-01" db="EMBL/GenBank/DDBJ databases">
        <title>Draft genome sequence of Algimonas porphyrae strain NBRC 108216.</title>
        <authorList>
            <person name="Sun Q."/>
            <person name="Mori K."/>
        </authorList>
    </citation>
    <scope>NUCLEOTIDE SEQUENCE</scope>
    <source>
        <strain evidence="10">NBRC 108216</strain>
    </source>
</reference>
<dbReference type="SUPFAM" id="SSF56935">
    <property type="entry name" value="Porins"/>
    <property type="match status" value="1"/>
</dbReference>
<organism evidence="10 11">
    <name type="scientific">Algimonas porphyrae</name>
    <dbReference type="NCBI Taxonomy" id="1128113"/>
    <lineage>
        <taxon>Bacteria</taxon>
        <taxon>Pseudomonadati</taxon>
        <taxon>Pseudomonadota</taxon>
        <taxon>Alphaproteobacteria</taxon>
        <taxon>Maricaulales</taxon>
        <taxon>Robiginitomaculaceae</taxon>
        <taxon>Algimonas</taxon>
    </lineage>
</organism>